<keyword evidence="5" id="KW-0812">Transmembrane</keyword>
<dbReference type="GO" id="GO:0005886">
    <property type="term" value="C:plasma membrane"/>
    <property type="evidence" value="ECO:0007669"/>
    <property type="project" value="UniProtKB-SubCell"/>
</dbReference>
<keyword evidence="6" id="KW-0732">Signal</keyword>
<dbReference type="InterPro" id="IPR013210">
    <property type="entry name" value="LRR_N_plant-typ"/>
</dbReference>
<accession>A0A6A1W1H8</accession>
<evidence type="ECO:0000256" key="3">
    <source>
        <dbReference type="ARBA" id="ARBA00022475"/>
    </source>
</evidence>
<dbReference type="InterPro" id="IPR003591">
    <property type="entry name" value="Leu-rich_rpt_typical-subtyp"/>
</dbReference>
<dbReference type="SUPFAM" id="SSF52058">
    <property type="entry name" value="L domain-like"/>
    <property type="match status" value="2"/>
</dbReference>
<comment type="similarity">
    <text evidence="2">Belongs to the RLP family.</text>
</comment>
<proteinExistence type="inferred from homology"/>
<dbReference type="InterPro" id="IPR032675">
    <property type="entry name" value="LRR_dom_sf"/>
</dbReference>
<evidence type="ECO:0000256" key="6">
    <source>
        <dbReference type="ARBA" id="ARBA00022729"/>
    </source>
</evidence>
<dbReference type="SUPFAM" id="SSF52047">
    <property type="entry name" value="RNI-like"/>
    <property type="match status" value="1"/>
</dbReference>
<evidence type="ECO:0000256" key="2">
    <source>
        <dbReference type="ARBA" id="ARBA00009592"/>
    </source>
</evidence>
<dbReference type="EMBL" id="RXIC02000021">
    <property type="protein sequence ID" value="KAB1218733.1"/>
    <property type="molecule type" value="Genomic_DNA"/>
</dbReference>
<evidence type="ECO:0000256" key="4">
    <source>
        <dbReference type="ARBA" id="ARBA00022614"/>
    </source>
</evidence>
<keyword evidence="8" id="KW-1133">Transmembrane helix</keyword>
<sequence>MGLLNLKKAFMESYSYIYGFASWIEDPKSECCAWERITCDSTTGRVIKLSLKNGKRDSYYFHRYSINGTPDQEYWLLNVSLFLPFKELRSLDLSGHKIRGWIANEGFERLTVLRKLETLNLQWNKFEDSIISSIAALTSIRTLRIGAGDFESLSRLENLETLDIDFVDRDFNRSAIRSLIAVKSLKNLVLSGGAGTQFSGGPFPARELSVLKNLEKLDLSWNDLNGSLTTQECRGLSNMTKLMHLDLSYNLFDKDILRCLGALPALQSLHLQDNRMEGRLPIEDLANLTTLEILDMSFNYFTGSIPPDIGSLYSLKALSLTNNNLSGTLHTQDLANLTTLEILDMSFNYFTGSIPPDIGSLYSLKALSLTNNNLVAHYIQLTRLEELDLSWNQLEGILPPCLKNMTSLKYIDLGHNLFEGSFSISLFANHSKLEAILLENGNNKLDIETEDPVGWEPLFQLKILALISCNLNKRTGHFPRLQILSLRNNKFMGRFGLPPDLFMDITWIDVSNNLLDGQLQENIGKLSPLLRYLNLSQNHFEGNVPSSVGSWSYLEALDLFYNNFSGEVPKELIGNCTSLILLRLSNNGFHGKIFSKHFKLFSLQRLQLNNNQLTGTLSKVLLSCAELTWLDVSNNNMSGTIPPWIRNMPMLTILSMRNNFFKGQIPCELRSLWLIDLSHNSLSGTLPSCLNLDNARHILLQGNKLTGSIPKVIFNSSSLLTLDIRGNNFSGSIPDEIRALSDLRILLLRGNHFSGRVPNQLCQLKRISIMDLSKNSFYGHIPSCFHNISFGKLEATFLVYQDSSVSVPSEYLVYESLLGKIYVGTTAVDLTYDAPVEIQFTTKHRFDSFKNSILDYISGLDLSCNKLTGNLPSELGQLSSILALNLSHNQLIGSIPKTLSNMNMLESLDLSSNNLSGEIPSALADMTFLEVFSVAHNNLSGRLPDMRLQFATFDNSSYQGNPFLCGLPLDKICSRVEDGSHSTPTKFSNGSDGKWYEVDPRVFFVVKPVMSVDMFCFHKRLRQL</sequence>
<reference evidence="13 14" key="1">
    <citation type="journal article" date="2019" name="Plant Biotechnol. J.">
        <title>The red bayberry genome and genetic basis of sex determination.</title>
        <authorList>
            <person name="Jia H.M."/>
            <person name="Jia H.J."/>
            <person name="Cai Q.L."/>
            <person name="Wang Y."/>
            <person name="Zhao H.B."/>
            <person name="Yang W.F."/>
            <person name="Wang G.Y."/>
            <person name="Li Y.H."/>
            <person name="Zhan D.L."/>
            <person name="Shen Y.T."/>
            <person name="Niu Q.F."/>
            <person name="Chang L."/>
            <person name="Qiu J."/>
            <person name="Zhao L."/>
            <person name="Xie H.B."/>
            <person name="Fu W.Y."/>
            <person name="Jin J."/>
            <person name="Li X.W."/>
            <person name="Jiao Y."/>
            <person name="Zhou C.C."/>
            <person name="Tu T."/>
            <person name="Chai C.Y."/>
            <person name="Gao J.L."/>
            <person name="Fan L.J."/>
            <person name="van de Weg E."/>
            <person name="Wang J.Y."/>
            <person name="Gao Z.S."/>
        </authorList>
    </citation>
    <scope>NUCLEOTIDE SEQUENCE [LARGE SCALE GENOMIC DNA]</scope>
    <source>
        <tissue evidence="13">Leaves</tissue>
    </source>
</reference>
<keyword evidence="14" id="KW-1185">Reference proteome</keyword>
<dbReference type="PANTHER" id="PTHR48062:SF52">
    <property type="entry name" value="RECEPTOR-LIKE PROTEIN 8-RELATED"/>
    <property type="match status" value="1"/>
</dbReference>
<dbReference type="Pfam" id="PF08263">
    <property type="entry name" value="LRRNT_2"/>
    <property type="match status" value="1"/>
</dbReference>
<dbReference type="InterPro" id="IPR051502">
    <property type="entry name" value="RLP_Defense_Trigger"/>
</dbReference>
<evidence type="ECO:0000256" key="9">
    <source>
        <dbReference type="ARBA" id="ARBA00023136"/>
    </source>
</evidence>
<keyword evidence="11" id="KW-0325">Glycoprotein</keyword>
<keyword evidence="10 13" id="KW-0675">Receptor</keyword>
<evidence type="ECO:0000256" key="8">
    <source>
        <dbReference type="ARBA" id="ARBA00022989"/>
    </source>
</evidence>
<dbReference type="SMART" id="SM00369">
    <property type="entry name" value="LRR_TYP"/>
    <property type="match status" value="13"/>
</dbReference>
<evidence type="ECO:0000256" key="10">
    <source>
        <dbReference type="ARBA" id="ARBA00023170"/>
    </source>
</evidence>
<dbReference type="Pfam" id="PF00560">
    <property type="entry name" value="LRR_1"/>
    <property type="match status" value="10"/>
</dbReference>
<dbReference type="PANTHER" id="PTHR48062">
    <property type="entry name" value="RECEPTOR-LIKE PROTEIN 14"/>
    <property type="match status" value="1"/>
</dbReference>
<dbReference type="GO" id="GO:0009791">
    <property type="term" value="P:post-embryonic development"/>
    <property type="evidence" value="ECO:0007669"/>
    <property type="project" value="UniProtKB-ARBA"/>
</dbReference>
<evidence type="ECO:0000259" key="12">
    <source>
        <dbReference type="Pfam" id="PF08263"/>
    </source>
</evidence>
<dbReference type="GO" id="GO:0016301">
    <property type="term" value="F:kinase activity"/>
    <property type="evidence" value="ECO:0007669"/>
    <property type="project" value="UniProtKB-KW"/>
</dbReference>
<name>A0A6A1W1H8_9ROSI</name>
<protein>
    <submittedName>
        <fullName evidence="13">LRR receptor-like serine/threonine-protein kinase GSO2</fullName>
    </submittedName>
</protein>
<dbReference type="Pfam" id="PF13516">
    <property type="entry name" value="LRR_6"/>
    <property type="match status" value="2"/>
</dbReference>
<dbReference type="FunFam" id="3.80.10.10:FF:000233">
    <property type="entry name" value="Leucine-rich repeat receptor-like protein kinase TDR"/>
    <property type="match status" value="1"/>
</dbReference>
<dbReference type="InterPro" id="IPR001611">
    <property type="entry name" value="Leu-rich_rpt"/>
</dbReference>
<comment type="subcellular location">
    <subcellularLocation>
        <location evidence="1">Cell membrane</location>
        <topology evidence="1">Single-pass type I membrane protein</topology>
    </subcellularLocation>
</comment>
<evidence type="ECO:0000256" key="1">
    <source>
        <dbReference type="ARBA" id="ARBA00004251"/>
    </source>
</evidence>
<gene>
    <name evidence="13" type="ORF">CJ030_MR3G026613</name>
</gene>
<dbReference type="FunFam" id="3.80.10.10:FF:000095">
    <property type="entry name" value="LRR receptor-like serine/threonine-protein kinase GSO1"/>
    <property type="match status" value="1"/>
</dbReference>
<evidence type="ECO:0000256" key="11">
    <source>
        <dbReference type="ARBA" id="ARBA00023180"/>
    </source>
</evidence>
<feature type="domain" description="Leucine-rich repeat-containing N-terminal plant-type" evidence="12">
    <location>
        <begin position="3"/>
        <end position="40"/>
    </location>
</feature>
<evidence type="ECO:0000256" key="5">
    <source>
        <dbReference type="ARBA" id="ARBA00022692"/>
    </source>
</evidence>
<keyword evidence="9" id="KW-0472">Membrane</keyword>
<keyword evidence="7" id="KW-0677">Repeat</keyword>
<evidence type="ECO:0000313" key="13">
    <source>
        <dbReference type="EMBL" id="KAB1218733.1"/>
    </source>
</evidence>
<comment type="caution">
    <text evidence="13">The sequence shown here is derived from an EMBL/GenBank/DDBJ whole genome shotgun (WGS) entry which is preliminary data.</text>
</comment>
<evidence type="ECO:0000313" key="14">
    <source>
        <dbReference type="Proteomes" id="UP000516437"/>
    </source>
</evidence>
<dbReference type="Gene3D" id="3.80.10.10">
    <property type="entry name" value="Ribonuclease Inhibitor"/>
    <property type="match status" value="6"/>
</dbReference>
<evidence type="ECO:0000256" key="7">
    <source>
        <dbReference type="ARBA" id="ARBA00022737"/>
    </source>
</evidence>
<keyword evidence="13" id="KW-0808">Transferase</keyword>
<keyword evidence="4" id="KW-0433">Leucine-rich repeat</keyword>
<organism evidence="13 14">
    <name type="scientific">Morella rubra</name>
    <name type="common">Chinese bayberry</name>
    <dbReference type="NCBI Taxonomy" id="262757"/>
    <lineage>
        <taxon>Eukaryota</taxon>
        <taxon>Viridiplantae</taxon>
        <taxon>Streptophyta</taxon>
        <taxon>Embryophyta</taxon>
        <taxon>Tracheophyta</taxon>
        <taxon>Spermatophyta</taxon>
        <taxon>Magnoliopsida</taxon>
        <taxon>eudicotyledons</taxon>
        <taxon>Gunneridae</taxon>
        <taxon>Pentapetalae</taxon>
        <taxon>rosids</taxon>
        <taxon>fabids</taxon>
        <taxon>Fagales</taxon>
        <taxon>Myricaceae</taxon>
        <taxon>Morella</taxon>
    </lineage>
</organism>
<dbReference type="FunFam" id="3.80.10.10:FF:000111">
    <property type="entry name" value="LRR receptor-like serine/threonine-protein kinase ERECTA"/>
    <property type="match status" value="1"/>
</dbReference>
<keyword evidence="13" id="KW-0418">Kinase</keyword>
<keyword evidence="3" id="KW-1003">Cell membrane</keyword>
<dbReference type="AlphaFoldDB" id="A0A6A1W1H8"/>
<dbReference type="Proteomes" id="UP000516437">
    <property type="component" value="Chromosome 3"/>
</dbReference>
<dbReference type="OrthoDB" id="4691307at2759"/>